<dbReference type="EMBL" id="JBIGHY010000001">
    <property type="protein sequence ID" value="MFG6412764.1"/>
    <property type="molecule type" value="Genomic_DNA"/>
</dbReference>
<feature type="transmembrane region" description="Helical" evidence="6">
    <location>
        <begin position="74"/>
        <end position="97"/>
    </location>
</feature>
<evidence type="ECO:0000256" key="3">
    <source>
        <dbReference type="ARBA" id="ARBA00022692"/>
    </source>
</evidence>
<protein>
    <submittedName>
        <fullName evidence="8">DMT family transporter</fullName>
    </submittedName>
</protein>
<evidence type="ECO:0000256" key="2">
    <source>
        <dbReference type="ARBA" id="ARBA00007362"/>
    </source>
</evidence>
<organism evidence="8 9">
    <name type="scientific">Pelomonas dachongensis</name>
    <dbReference type="NCBI Taxonomy" id="3299029"/>
    <lineage>
        <taxon>Bacteria</taxon>
        <taxon>Pseudomonadati</taxon>
        <taxon>Pseudomonadota</taxon>
        <taxon>Betaproteobacteria</taxon>
        <taxon>Burkholderiales</taxon>
        <taxon>Sphaerotilaceae</taxon>
        <taxon>Roseateles</taxon>
    </lineage>
</organism>
<feature type="transmembrane region" description="Helical" evidence="6">
    <location>
        <begin position="43"/>
        <end position="62"/>
    </location>
</feature>
<feature type="transmembrane region" description="Helical" evidence="6">
    <location>
        <begin position="103"/>
        <end position="121"/>
    </location>
</feature>
<feature type="transmembrane region" description="Helical" evidence="6">
    <location>
        <begin position="282"/>
        <end position="299"/>
    </location>
</feature>
<feature type="transmembrane region" description="Helical" evidence="6">
    <location>
        <begin position="162"/>
        <end position="184"/>
    </location>
</feature>
<evidence type="ECO:0000256" key="4">
    <source>
        <dbReference type="ARBA" id="ARBA00022989"/>
    </source>
</evidence>
<feature type="transmembrane region" description="Helical" evidence="6">
    <location>
        <begin position="257"/>
        <end position="276"/>
    </location>
</feature>
<dbReference type="InterPro" id="IPR037185">
    <property type="entry name" value="EmrE-like"/>
</dbReference>
<keyword evidence="3 6" id="KW-0812">Transmembrane</keyword>
<feature type="transmembrane region" description="Helical" evidence="6">
    <location>
        <begin position="196"/>
        <end position="214"/>
    </location>
</feature>
<dbReference type="InterPro" id="IPR000620">
    <property type="entry name" value="EamA_dom"/>
</dbReference>
<dbReference type="PANTHER" id="PTHR32322">
    <property type="entry name" value="INNER MEMBRANE TRANSPORTER"/>
    <property type="match status" value="1"/>
</dbReference>
<evidence type="ECO:0000256" key="1">
    <source>
        <dbReference type="ARBA" id="ARBA00004141"/>
    </source>
</evidence>
<proteinExistence type="inferred from homology"/>
<comment type="caution">
    <text evidence="8">The sequence shown here is derived from an EMBL/GenBank/DDBJ whole genome shotgun (WGS) entry which is preliminary data.</text>
</comment>
<evidence type="ECO:0000256" key="5">
    <source>
        <dbReference type="ARBA" id="ARBA00023136"/>
    </source>
</evidence>
<dbReference type="Pfam" id="PF00892">
    <property type="entry name" value="EamA"/>
    <property type="match status" value="2"/>
</dbReference>
<feature type="domain" description="EamA" evidence="7">
    <location>
        <begin position="14"/>
        <end position="145"/>
    </location>
</feature>
<reference evidence="8 9" key="1">
    <citation type="submission" date="2024-09" db="EMBL/GenBank/DDBJ databases">
        <title>Novel species of the genus Pelomonas and Roseateles isolated from streams.</title>
        <authorList>
            <person name="Lu H."/>
        </authorList>
    </citation>
    <scope>NUCLEOTIDE SEQUENCE [LARGE SCALE GENOMIC DNA]</scope>
    <source>
        <strain evidence="8 9">DC23W</strain>
    </source>
</reference>
<comment type="similarity">
    <text evidence="2">Belongs to the EamA transporter family.</text>
</comment>
<dbReference type="RefSeq" id="WP_394468861.1">
    <property type="nucleotide sequence ID" value="NZ_JBIGHY010000001.1"/>
</dbReference>
<keyword evidence="9" id="KW-1185">Reference proteome</keyword>
<keyword evidence="4 6" id="KW-1133">Transmembrane helix</keyword>
<evidence type="ECO:0000313" key="9">
    <source>
        <dbReference type="Proteomes" id="UP001606300"/>
    </source>
</evidence>
<dbReference type="SUPFAM" id="SSF103481">
    <property type="entry name" value="Multidrug resistance efflux transporter EmrE"/>
    <property type="match status" value="2"/>
</dbReference>
<name>A0ABW7EIL8_9BURK</name>
<evidence type="ECO:0000313" key="8">
    <source>
        <dbReference type="EMBL" id="MFG6412764.1"/>
    </source>
</evidence>
<dbReference type="InterPro" id="IPR050638">
    <property type="entry name" value="AA-Vitamin_Transporters"/>
</dbReference>
<evidence type="ECO:0000256" key="6">
    <source>
        <dbReference type="SAM" id="Phobius"/>
    </source>
</evidence>
<feature type="transmembrane region" description="Helical" evidence="6">
    <location>
        <begin position="133"/>
        <end position="150"/>
    </location>
</feature>
<dbReference type="PANTHER" id="PTHR32322:SF2">
    <property type="entry name" value="EAMA DOMAIN-CONTAINING PROTEIN"/>
    <property type="match status" value="1"/>
</dbReference>
<evidence type="ECO:0000259" key="7">
    <source>
        <dbReference type="Pfam" id="PF00892"/>
    </source>
</evidence>
<gene>
    <name evidence="8" type="ORF">ACG02S_02515</name>
</gene>
<feature type="transmembrane region" description="Helical" evidence="6">
    <location>
        <begin position="226"/>
        <end position="245"/>
    </location>
</feature>
<dbReference type="Proteomes" id="UP001606300">
    <property type="component" value="Unassembled WGS sequence"/>
</dbReference>
<comment type="subcellular location">
    <subcellularLocation>
        <location evidence="1">Membrane</location>
        <topology evidence="1">Multi-pass membrane protein</topology>
    </subcellularLocation>
</comment>
<sequence length="300" mass="31595">MSPQPRQTQLDARAIALLLLCCVLWGINQVAVKAALTEIGPLWQAGLRSVVAGLLVWAWAAGRGIRLFERDGSLGGGLLAGLLFAAEFACIFLGLQYTSASRMVVFLYLSPFVVALGMPFIARGETLAGRQWAGLALAFGAVAFAFAEGFSSPHGDTRGPSWWGDALGVAAALLWAGTTLAIRGTRLSSAVAEKTLLYQLGVSALALCAAAALAREPLPTHWSPRLLGLFGFQAILVSFASYLAWFWLIRHYAATKLAVFTLSTPLFGLLAGALLLGESISARLVAALVALAAGIVLVNR</sequence>
<keyword evidence="5 6" id="KW-0472">Membrane</keyword>
<accession>A0ABW7EIL8</accession>
<feature type="domain" description="EamA" evidence="7">
    <location>
        <begin position="162"/>
        <end position="299"/>
    </location>
</feature>